<protein>
    <recommendedName>
        <fullName evidence="10">Protein kinase domain-containing protein</fullName>
    </recommendedName>
</protein>
<dbReference type="EMBL" id="JBEDUW010000006">
    <property type="protein sequence ID" value="KAK9923616.1"/>
    <property type="molecule type" value="Genomic_DNA"/>
</dbReference>
<evidence type="ECO:0000256" key="9">
    <source>
        <dbReference type="SAM" id="SignalP"/>
    </source>
</evidence>
<evidence type="ECO:0000256" key="2">
    <source>
        <dbReference type="ARBA" id="ARBA00022679"/>
    </source>
</evidence>
<feature type="signal peptide" evidence="9">
    <location>
        <begin position="1"/>
        <end position="20"/>
    </location>
</feature>
<feature type="compositionally biased region" description="Pro residues" evidence="7">
    <location>
        <begin position="188"/>
        <end position="203"/>
    </location>
</feature>
<evidence type="ECO:0000256" key="5">
    <source>
        <dbReference type="ARBA" id="ARBA00022840"/>
    </source>
</evidence>
<dbReference type="InterPro" id="IPR000719">
    <property type="entry name" value="Prot_kinase_dom"/>
</dbReference>
<keyword evidence="3 6" id="KW-0547">Nucleotide-binding</keyword>
<dbReference type="InterPro" id="IPR008271">
    <property type="entry name" value="Ser/Thr_kinase_AS"/>
</dbReference>
<dbReference type="InterPro" id="IPR011009">
    <property type="entry name" value="Kinase-like_dom_sf"/>
</dbReference>
<evidence type="ECO:0000256" key="4">
    <source>
        <dbReference type="ARBA" id="ARBA00022777"/>
    </source>
</evidence>
<keyword evidence="2" id="KW-0808">Transferase</keyword>
<dbReference type="AlphaFoldDB" id="A0AAW1WI93"/>
<dbReference type="InterPro" id="IPR001245">
    <property type="entry name" value="Ser-Thr/Tyr_kinase_cat_dom"/>
</dbReference>
<feature type="binding site" evidence="6">
    <location>
        <position position="499"/>
    </location>
    <ligand>
        <name>ATP</name>
        <dbReference type="ChEBI" id="CHEBI:30616"/>
    </ligand>
</feature>
<dbReference type="Gene3D" id="1.10.510.10">
    <property type="entry name" value="Transferase(Phosphotransferase) domain 1"/>
    <property type="match status" value="1"/>
</dbReference>
<evidence type="ECO:0000256" key="6">
    <source>
        <dbReference type="PROSITE-ProRule" id="PRU10141"/>
    </source>
</evidence>
<feature type="transmembrane region" description="Helical" evidence="8">
    <location>
        <begin position="378"/>
        <end position="401"/>
    </location>
</feature>
<dbReference type="CDD" id="cd14066">
    <property type="entry name" value="STKc_IRAK"/>
    <property type="match status" value="1"/>
</dbReference>
<keyword evidence="12" id="KW-1185">Reference proteome</keyword>
<dbReference type="PROSITE" id="PS50011">
    <property type="entry name" value="PROTEIN_KINASE_DOM"/>
    <property type="match status" value="1"/>
</dbReference>
<reference evidence="11 12" key="1">
    <citation type="journal article" date="2023" name="G3 (Bethesda)">
        <title>A chromosome-length genome assembly and annotation of blackberry (Rubus argutus, cv. 'Hillquist').</title>
        <authorList>
            <person name="Bruna T."/>
            <person name="Aryal R."/>
            <person name="Dudchenko O."/>
            <person name="Sargent D.J."/>
            <person name="Mead D."/>
            <person name="Buti M."/>
            <person name="Cavallini A."/>
            <person name="Hytonen T."/>
            <person name="Andres J."/>
            <person name="Pham M."/>
            <person name="Weisz D."/>
            <person name="Mascagni F."/>
            <person name="Usai G."/>
            <person name="Natali L."/>
            <person name="Bassil N."/>
            <person name="Fernandez G.E."/>
            <person name="Lomsadze A."/>
            <person name="Armour M."/>
            <person name="Olukolu B."/>
            <person name="Poorten T."/>
            <person name="Britton C."/>
            <person name="Davik J."/>
            <person name="Ashrafi H."/>
            <person name="Aiden E.L."/>
            <person name="Borodovsky M."/>
            <person name="Worthington M."/>
        </authorList>
    </citation>
    <scope>NUCLEOTIDE SEQUENCE [LARGE SCALE GENOMIC DNA]</scope>
    <source>
        <strain evidence="11">PI 553951</strain>
    </source>
</reference>
<proteinExistence type="predicted"/>
<dbReference type="FunFam" id="3.30.200.20:FF:000146">
    <property type="entry name" value="receptor-like serine/threonine-protein kinase ALE2"/>
    <property type="match status" value="1"/>
</dbReference>
<dbReference type="Gene3D" id="3.30.200.20">
    <property type="entry name" value="Phosphorylase Kinase, domain 1"/>
    <property type="match status" value="1"/>
</dbReference>
<keyword evidence="8" id="KW-1133">Transmembrane helix</keyword>
<keyword evidence="1" id="KW-0723">Serine/threonine-protein kinase</keyword>
<feature type="chain" id="PRO_5043676992" description="Protein kinase domain-containing protein" evidence="9">
    <location>
        <begin position="21"/>
        <end position="864"/>
    </location>
</feature>
<evidence type="ECO:0000313" key="12">
    <source>
        <dbReference type="Proteomes" id="UP001457282"/>
    </source>
</evidence>
<dbReference type="PANTHER" id="PTHR47989">
    <property type="entry name" value="OS01G0750732 PROTEIN"/>
    <property type="match status" value="1"/>
</dbReference>
<evidence type="ECO:0000256" key="3">
    <source>
        <dbReference type="ARBA" id="ARBA00022741"/>
    </source>
</evidence>
<dbReference type="InterPro" id="IPR017441">
    <property type="entry name" value="Protein_kinase_ATP_BS"/>
</dbReference>
<keyword evidence="8" id="KW-0812">Transmembrane</keyword>
<dbReference type="InterPro" id="IPR057597">
    <property type="entry name" value="ALE2_N"/>
</dbReference>
<evidence type="ECO:0000256" key="8">
    <source>
        <dbReference type="SAM" id="Phobius"/>
    </source>
</evidence>
<dbReference type="GO" id="GO:0004674">
    <property type="term" value="F:protein serine/threonine kinase activity"/>
    <property type="evidence" value="ECO:0007669"/>
    <property type="project" value="UniProtKB-KW"/>
</dbReference>
<keyword evidence="9" id="KW-0732">Signal</keyword>
<organism evidence="11 12">
    <name type="scientific">Rubus argutus</name>
    <name type="common">Southern blackberry</name>
    <dbReference type="NCBI Taxonomy" id="59490"/>
    <lineage>
        <taxon>Eukaryota</taxon>
        <taxon>Viridiplantae</taxon>
        <taxon>Streptophyta</taxon>
        <taxon>Embryophyta</taxon>
        <taxon>Tracheophyta</taxon>
        <taxon>Spermatophyta</taxon>
        <taxon>Magnoliopsida</taxon>
        <taxon>eudicotyledons</taxon>
        <taxon>Gunneridae</taxon>
        <taxon>Pentapetalae</taxon>
        <taxon>rosids</taxon>
        <taxon>fabids</taxon>
        <taxon>Rosales</taxon>
        <taxon>Rosaceae</taxon>
        <taxon>Rosoideae</taxon>
        <taxon>Rosoideae incertae sedis</taxon>
        <taxon>Rubus</taxon>
    </lineage>
</organism>
<sequence>MGMQLNLLLMQMCLIVGVLPFHGSADHAVSPNSPLSFGWKKHRNLVVPHTGKVSHHLLPPGHAPTRAIHPRDSVRPSSIALPPSMPSSGGPAKKWVHAPVYPPSSSHQKNHHTTKNFHTSAPEPTYSIHSHTDSRQGSSVSPFQSPLSSSRSWIAPAPSPTALESHYNMPIFPPAISPIDSSRKRTKSPPPSPTLALPPPPPNEDCSSITCTEPFTYTPPGSTCGCVQPIEVKLQLGVAIYTFFPLVSKLAEEIADSVALKHSQVRIMGADAASQQLEKSSVLINLVPTRVTFDGTTAFQFYAKFWRRQVTINASLFGDYEVLYVHYPGLPPSPPLASSAISTIDDGPYTGQDNNGGVIKPIGVDVPRKRNTGLKGSMIAVIALSSFTAFLLCVGFVWLLLLKCRSHTHQPETFPQALTSSPTKLSAPPRSVILGSTRGSGSMSFSSGTVTYTGSAKTFTLNDMERATNNFDASRILGEGGFGLVYSASLDDGREVAVKVLKRDDHHGGREFLAEVEMLGRLHHRNLVKLIGICTEGHTRCLVYELVPNGSVESHLHGVDKETDPLDWDARIKIALGAARGLAYLHEDSNPRVIHRDFKASNILLEYDFTPKVSDFGLARAALEEGKRYISTHVMGTFGYLAPEYAMTGHLLVKSDVYSYGVVLLELLTGRKPVDLSQPAGQENLVTWARPLLTSKEGLESIIDPALKSDMITWDSVTKVAAIASMCIQPEVSHRPFMGEVVQALKLVCNEFKETKELGGSTSRGQDDDDLCIHIDSGNLGVADSQLQMPVFGASHDTKIPSTSDLLSASVGFEVEGQEIGSFRRYSSSGPLRTGRRRQFWQRLRSLSRGSMSEHGFSLKLWPN</sequence>
<feature type="region of interest" description="Disordered" evidence="7">
    <location>
        <begin position="174"/>
        <end position="205"/>
    </location>
</feature>
<keyword evidence="4" id="KW-0418">Kinase</keyword>
<feature type="compositionally biased region" description="Low complexity" evidence="7">
    <location>
        <begin position="138"/>
        <end position="152"/>
    </location>
</feature>
<dbReference type="PROSITE" id="PS00107">
    <property type="entry name" value="PROTEIN_KINASE_ATP"/>
    <property type="match status" value="1"/>
</dbReference>
<gene>
    <name evidence="11" type="ORF">M0R45_032024</name>
</gene>
<dbReference type="SUPFAM" id="SSF56112">
    <property type="entry name" value="Protein kinase-like (PK-like)"/>
    <property type="match status" value="1"/>
</dbReference>
<accession>A0AAW1WI93</accession>
<dbReference type="PROSITE" id="PS00108">
    <property type="entry name" value="PROTEIN_KINASE_ST"/>
    <property type="match status" value="1"/>
</dbReference>
<keyword evidence="8" id="KW-0472">Membrane</keyword>
<evidence type="ECO:0000256" key="1">
    <source>
        <dbReference type="ARBA" id="ARBA00022527"/>
    </source>
</evidence>
<evidence type="ECO:0000313" key="11">
    <source>
        <dbReference type="EMBL" id="KAK9923616.1"/>
    </source>
</evidence>
<feature type="region of interest" description="Disordered" evidence="7">
    <location>
        <begin position="52"/>
        <end position="152"/>
    </location>
</feature>
<evidence type="ECO:0000259" key="10">
    <source>
        <dbReference type="PROSITE" id="PS50011"/>
    </source>
</evidence>
<keyword evidence="5 6" id="KW-0067">ATP-binding</keyword>
<dbReference type="FunFam" id="1.10.510.10:FF:000051">
    <property type="entry name" value="Receptor-like serine/threonine-protein kinase ALE2"/>
    <property type="match status" value="1"/>
</dbReference>
<evidence type="ECO:0000256" key="7">
    <source>
        <dbReference type="SAM" id="MobiDB-lite"/>
    </source>
</evidence>
<comment type="caution">
    <text evidence="11">The sequence shown here is derived from an EMBL/GenBank/DDBJ whole genome shotgun (WGS) entry which is preliminary data.</text>
</comment>
<dbReference type="PANTHER" id="PTHR47989:SF45">
    <property type="entry name" value="OS01G0709500 PROTEIN"/>
    <property type="match status" value="1"/>
</dbReference>
<dbReference type="Proteomes" id="UP001457282">
    <property type="component" value="Unassembled WGS sequence"/>
</dbReference>
<dbReference type="Pfam" id="PF07714">
    <property type="entry name" value="PK_Tyr_Ser-Thr"/>
    <property type="match status" value="1"/>
</dbReference>
<dbReference type="GO" id="GO:0005524">
    <property type="term" value="F:ATP binding"/>
    <property type="evidence" value="ECO:0007669"/>
    <property type="project" value="UniProtKB-UniRule"/>
</dbReference>
<dbReference type="Pfam" id="PF23180">
    <property type="entry name" value="ALE2_N"/>
    <property type="match status" value="1"/>
</dbReference>
<name>A0AAW1WI93_RUBAR</name>
<feature type="domain" description="Protein kinase" evidence="10">
    <location>
        <begin position="471"/>
        <end position="748"/>
    </location>
</feature>